<reference evidence="3 4" key="2">
    <citation type="submission" date="2024-07" db="EMBL/GenBank/DDBJ databases">
        <authorList>
            <person name="Akdeniz Z."/>
        </authorList>
    </citation>
    <scope>NUCLEOTIDE SEQUENCE [LARGE SCALE GENOMIC DNA]</scope>
</reference>
<accession>A0AA86QXX3</accession>
<name>A0AA86QXX3_9EUKA</name>
<dbReference type="AlphaFoldDB" id="A0AA86QXX3"/>
<keyword evidence="1" id="KW-0812">Transmembrane</keyword>
<evidence type="ECO:0000313" key="4">
    <source>
        <dbReference type="Proteomes" id="UP001642409"/>
    </source>
</evidence>
<comment type="caution">
    <text evidence="2">The sequence shown here is derived from an EMBL/GenBank/DDBJ whole genome shotgun (WGS) entry which is preliminary data.</text>
</comment>
<keyword evidence="4" id="KW-1185">Reference proteome</keyword>
<feature type="transmembrane region" description="Helical" evidence="1">
    <location>
        <begin position="543"/>
        <end position="562"/>
    </location>
</feature>
<proteinExistence type="predicted"/>
<evidence type="ECO:0000256" key="1">
    <source>
        <dbReference type="SAM" id="Phobius"/>
    </source>
</evidence>
<dbReference type="Proteomes" id="UP001642409">
    <property type="component" value="Unassembled WGS sequence"/>
</dbReference>
<organism evidence="2">
    <name type="scientific">Hexamita inflata</name>
    <dbReference type="NCBI Taxonomy" id="28002"/>
    <lineage>
        <taxon>Eukaryota</taxon>
        <taxon>Metamonada</taxon>
        <taxon>Diplomonadida</taxon>
        <taxon>Hexamitidae</taxon>
        <taxon>Hexamitinae</taxon>
        <taxon>Hexamita</taxon>
    </lineage>
</organism>
<dbReference type="EMBL" id="CATOUU010000942">
    <property type="protein sequence ID" value="CAI9961609.1"/>
    <property type="molecule type" value="Genomic_DNA"/>
</dbReference>
<gene>
    <name evidence="3" type="ORF">HINF_LOCUS45088</name>
    <name evidence="2" type="ORF">HINF_LOCUS49254</name>
</gene>
<keyword evidence="1" id="KW-0472">Membrane</keyword>
<evidence type="ECO:0000313" key="2">
    <source>
        <dbReference type="EMBL" id="CAI9961609.1"/>
    </source>
</evidence>
<sequence>MIYLQIVLLDLSFTNKIEITDCYDSSSYVRLISLKGKRSFKFYLVPTGKEECNKLPRGLNITVFANKLVDSNNKYIPNSEVIYNFSYQTTVGISINCKKCSNDNYLASDSVIITMESAINYTRLVLGSVQTQKGYQTNCFASTKMVIDFNYISVKVSGTQSCPQLISNSNSNNLKDLVSADVYIIFLSGAIERFEKLQFNIDFKSAKMPPSWVSANTFNFTIPNIGYRALSETISFIQFQLHFASSGPKISATIQANRFSVAQFQYAYENMSVKVQKSVAFVDLKLNMTLKTTGTLNYLSYNKQIDEIQSDWIEMEFFGQSEKIPPEQALDDDVFVTSSAALPYVEPPMSFKTNLSAFQFQNTTIPIRCHDKQCAADLQRYLHTNDSNFQLSMLLKFYKSDVLLKSMNLVINQPTDSCFDSARGVLDGNKLNILAERNAKSTNCSLVQGQKVDLAVNLTQVYKVTNKTSTQQVVLQNVDFRYNMSLQLSQEQVSNVQTYLAGAQNSILTQLISFSANGNSQDYVYLDEFYEQNMYEFQDTARILVIVAAALSASICTVLLFIPQISRKLQPLVQRLRLQRQKITKDAADVYDL</sequence>
<dbReference type="EMBL" id="CAXDID020000194">
    <property type="protein sequence ID" value="CAL6052930.1"/>
    <property type="molecule type" value="Genomic_DNA"/>
</dbReference>
<protein>
    <submittedName>
        <fullName evidence="3">Hypothetical_protein</fullName>
    </submittedName>
</protein>
<reference evidence="2" key="1">
    <citation type="submission" date="2023-06" db="EMBL/GenBank/DDBJ databases">
        <authorList>
            <person name="Kurt Z."/>
        </authorList>
    </citation>
    <scope>NUCLEOTIDE SEQUENCE</scope>
</reference>
<evidence type="ECO:0000313" key="3">
    <source>
        <dbReference type="EMBL" id="CAL6052930.1"/>
    </source>
</evidence>
<keyword evidence="1" id="KW-1133">Transmembrane helix</keyword>